<feature type="compositionally biased region" description="Polar residues" evidence="1">
    <location>
        <begin position="209"/>
        <end position="218"/>
    </location>
</feature>
<comment type="caution">
    <text evidence="2">The sequence shown here is derived from an EMBL/GenBank/DDBJ whole genome shotgun (WGS) entry which is preliminary data.</text>
</comment>
<organism evidence="2 3">
    <name type="scientific">Trichonephila clavata</name>
    <name type="common">Joro spider</name>
    <name type="synonym">Nephila clavata</name>
    <dbReference type="NCBI Taxonomy" id="2740835"/>
    <lineage>
        <taxon>Eukaryota</taxon>
        <taxon>Metazoa</taxon>
        <taxon>Ecdysozoa</taxon>
        <taxon>Arthropoda</taxon>
        <taxon>Chelicerata</taxon>
        <taxon>Arachnida</taxon>
        <taxon>Araneae</taxon>
        <taxon>Araneomorphae</taxon>
        <taxon>Entelegynae</taxon>
        <taxon>Araneoidea</taxon>
        <taxon>Nephilidae</taxon>
        <taxon>Trichonephila</taxon>
    </lineage>
</organism>
<evidence type="ECO:0000256" key="1">
    <source>
        <dbReference type="SAM" id="MobiDB-lite"/>
    </source>
</evidence>
<feature type="region of interest" description="Disordered" evidence="1">
    <location>
        <begin position="325"/>
        <end position="344"/>
    </location>
</feature>
<dbReference type="EMBL" id="BMAO01002706">
    <property type="protein sequence ID" value="GFQ82641.1"/>
    <property type="molecule type" value="Genomic_DNA"/>
</dbReference>
<reference evidence="2" key="1">
    <citation type="submission" date="2020-07" db="EMBL/GenBank/DDBJ databases">
        <title>Multicomponent nature underlies the extraordinary mechanical properties of spider dragline silk.</title>
        <authorList>
            <person name="Kono N."/>
            <person name="Nakamura H."/>
            <person name="Mori M."/>
            <person name="Yoshida Y."/>
            <person name="Ohtoshi R."/>
            <person name="Malay A.D."/>
            <person name="Moran D.A.P."/>
            <person name="Tomita M."/>
            <person name="Numata K."/>
            <person name="Arakawa K."/>
        </authorList>
    </citation>
    <scope>NUCLEOTIDE SEQUENCE</scope>
</reference>
<gene>
    <name evidence="2" type="primary">NOF_8</name>
    <name evidence="2" type="ORF">TNCT_337041</name>
</gene>
<sequence length="570" mass="64930">MIDCQGVKEFREIFQLICIVALNERDDSIIKTTGQTVAQARHELKKIIATRDFSQILSKLDSSEIDESKINNWCDKKDTEYDIDPSEPSPIKTFIDNIFNSAKNLKVLGKIANAYYADDFIKDFLPRAREFPLWTSACFAEEVEHATTSYVEQFFGDKKERSLSKWKGLVRADVFLKHEYEEYSGSSAELISNLIVDVEREKLNIISQKHQSKLNTNSDKSKPSKNDDTTDDLIPNNIDRAFKKNNNTTMNHSDTEILITSTPQKTYKEDLNNSIIINDSEENIALASMADMNVSINFDNYLCGSVDGIPQNRSSLAFSEINDLTTNDNKSRNASDEILSSSKNDEDVTKKKLTGIVKYKSYEQKLIEEAEELLEDSDLVAVDNWRNKGRRSHLDYYNSLNNSKENDESPIKVFKGKRLASPEKLNSVPQKKILIESSNVNKNEIIILSSSSTPSDLQNEVKKIKEKEDHRINSNNQPRQKGFHFRPTPDILYQTITPVNTMKTTIKEKKRKQKKLGILENGNDRNAISVNGVYYLIFNTCAIDSLIHILALAGKDDENFLSTCKKMPIQ</sequence>
<proteinExistence type="predicted"/>
<feature type="region of interest" description="Disordered" evidence="1">
    <location>
        <begin position="209"/>
        <end position="236"/>
    </location>
</feature>
<evidence type="ECO:0000313" key="3">
    <source>
        <dbReference type="Proteomes" id="UP000887116"/>
    </source>
</evidence>
<protein>
    <submittedName>
        <fullName evidence="2">NOF_8 protein</fullName>
    </submittedName>
</protein>
<evidence type="ECO:0000313" key="2">
    <source>
        <dbReference type="EMBL" id="GFQ82641.1"/>
    </source>
</evidence>
<dbReference type="OrthoDB" id="6776730at2759"/>
<name>A0A8X6KSH1_TRICU</name>
<accession>A0A8X6KSH1</accession>
<dbReference type="AlphaFoldDB" id="A0A8X6KSH1"/>
<dbReference type="Proteomes" id="UP000887116">
    <property type="component" value="Unassembled WGS sequence"/>
</dbReference>
<feature type="compositionally biased region" description="Basic and acidic residues" evidence="1">
    <location>
        <begin position="219"/>
        <end position="228"/>
    </location>
</feature>
<keyword evidence="3" id="KW-1185">Reference proteome</keyword>